<dbReference type="RefSeq" id="WP_343880494.1">
    <property type="nucleotide sequence ID" value="NZ_BAAAIJ010000047.1"/>
</dbReference>
<organism evidence="3 4">
    <name type="scientific">Arthrobacter flavus</name>
    <dbReference type="NCBI Taxonomy" id="95172"/>
    <lineage>
        <taxon>Bacteria</taxon>
        <taxon>Bacillati</taxon>
        <taxon>Actinomycetota</taxon>
        <taxon>Actinomycetes</taxon>
        <taxon>Micrococcales</taxon>
        <taxon>Micrococcaceae</taxon>
        <taxon>Arthrobacter</taxon>
    </lineage>
</organism>
<dbReference type="PANTHER" id="PTHR46553:SF3">
    <property type="entry name" value="ADENINE NUCLEOTIDE ALPHA HYDROLASES-LIKE SUPERFAMILY PROTEIN"/>
    <property type="match status" value="1"/>
</dbReference>
<dbReference type="Gene3D" id="3.40.50.620">
    <property type="entry name" value="HUPs"/>
    <property type="match status" value="1"/>
</dbReference>
<comment type="similarity">
    <text evidence="1">Belongs to the universal stress protein A family.</text>
</comment>
<dbReference type="Proteomes" id="UP001597307">
    <property type="component" value="Unassembled WGS sequence"/>
</dbReference>
<feature type="domain" description="UspA" evidence="2">
    <location>
        <begin position="6"/>
        <end position="136"/>
    </location>
</feature>
<evidence type="ECO:0000313" key="3">
    <source>
        <dbReference type="EMBL" id="MFD1845931.1"/>
    </source>
</evidence>
<sequence>MEDTYIVVGVDGSPSSVLALQWAARLVPTVATSIRAIAAWQVPFTYYEFPVSGWDPKSVAKTIVSNALDTAFDGEPPTYVTALTRQGPPAGVLIDESRAAQMLIVGSRGHGGFVGLLLGSVSSAVAEHASCPVLIAHGPETPPSSRK</sequence>
<reference evidence="4" key="1">
    <citation type="journal article" date="2019" name="Int. J. Syst. Evol. Microbiol.">
        <title>The Global Catalogue of Microorganisms (GCM) 10K type strain sequencing project: providing services to taxonomists for standard genome sequencing and annotation.</title>
        <authorList>
            <consortium name="The Broad Institute Genomics Platform"/>
            <consortium name="The Broad Institute Genome Sequencing Center for Infectious Disease"/>
            <person name="Wu L."/>
            <person name="Ma J."/>
        </authorList>
    </citation>
    <scope>NUCLEOTIDE SEQUENCE [LARGE SCALE GENOMIC DNA]</scope>
    <source>
        <strain evidence="4">JCM 11496</strain>
    </source>
</reference>
<dbReference type="InterPro" id="IPR006016">
    <property type="entry name" value="UspA"/>
</dbReference>
<dbReference type="Pfam" id="PF00582">
    <property type="entry name" value="Usp"/>
    <property type="match status" value="1"/>
</dbReference>
<dbReference type="EMBL" id="JBHUGA010000011">
    <property type="protein sequence ID" value="MFD1845931.1"/>
    <property type="molecule type" value="Genomic_DNA"/>
</dbReference>
<keyword evidence="4" id="KW-1185">Reference proteome</keyword>
<dbReference type="PRINTS" id="PR01438">
    <property type="entry name" value="UNVRSLSTRESS"/>
</dbReference>
<dbReference type="SUPFAM" id="SSF52402">
    <property type="entry name" value="Adenine nucleotide alpha hydrolases-like"/>
    <property type="match status" value="1"/>
</dbReference>
<comment type="caution">
    <text evidence="3">The sequence shown here is derived from an EMBL/GenBank/DDBJ whole genome shotgun (WGS) entry which is preliminary data.</text>
</comment>
<evidence type="ECO:0000313" key="4">
    <source>
        <dbReference type="Proteomes" id="UP001597307"/>
    </source>
</evidence>
<dbReference type="PANTHER" id="PTHR46553">
    <property type="entry name" value="ADENINE NUCLEOTIDE ALPHA HYDROLASES-LIKE SUPERFAMILY PROTEIN"/>
    <property type="match status" value="1"/>
</dbReference>
<protein>
    <submittedName>
        <fullName evidence="3">Universal stress protein</fullName>
    </submittedName>
</protein>
<dbReference type="InterPro" id="IPR014729">
    <property type="entry name" value="Rossmann-like_a/b/a_fold"/>
</dbReference>
<gene>
    <name evidence="3" type="ORF">ACFSFX_04905</name>
</gene>
<evidence type="ECO:0000256" key="1">
    <source>
        <dbReference type="ARBA" id="ARBA00008791"/>
    </source>
</evidence>
<accession>A0ABW4Q3L5</accession>
<name>A0ABW4Q3L5_9MICC</name>
<evidence type="ECO:0000259" key="2">
    <source>
        <dbReference type="Pfam" id="PF00582"/>
    </source>
</evidence>
<proteinExistence type="inferred from homology"/>
<dbReference type="InterPro" id="IPR006015">
    <property type="entry name" value="Universal_stress_UspA"/>
</dbReference>